<name>A0A0B3S850_9RHOB</name>
<dbReference type="STRING" id="561184.SAMN05216376_103203"/>
<protein>
    <submittedName>
        <fullName evidence="1">Uncharacterized protein</fullName>
    </submittedName>
</protein>
<accession>A0A225PYN9</accession>
<evidence type="ECO:0000313" key="1">
    <source>
        <dbReference type="EMBL" id="KHQ55163.1"/>
    </source>
</evidence>
<accession>A0A0B3S850</accession>
<keyword evidence="2" id="KW-1185">Reference proteome</keyword>
<dbReference type="InterPro" id="IPR045386">
    <property type="entry name" value="DUF6525"/>
</dbReference>
<dbReference type="GeneID" id="66500205"/>
<dbReference type="EMBL" id="JSUQ01000001">
    <property type="protein sequence ID" value="KHQ55163.1"/>
    <property type="molecule type" value="Genomic_DNA"/>
</dbReference>
<dbReference type="Pfam" id="PF20135">
    <property type="entry name" value="DUF6525"/>
    <property type="match status" value="1"/>
</dbReference>
<proteinExistence type="predicted"/>
<evidence type="ECO:0000313" key="2">
    <source>
        <dbReference type="Proteomes" id="UP000030960"/>
    </source>
</evidence>
<organism evidence="1 2">
    <name type="scientific">Mameliella alba</name>
    <dbReference type="NCBI Taxonomy" id="561184"/>
    <lineage>
        <taxon>Bacteria</taxon>
        <taxon>Pseudomonadati</taxon>
        <taxon>Pseudomonadota</taxon>
        <taxon>Alphaproteobacteria</taxon>
        <taxon>Rhodobacterales</taxon>
        <taxon>Roseobacteraceae</taxon>
        <taxon>Mameliella</taxon>
    </lineage>
</organism>
<dbReference type="AlphaFoldDB" id="A0A0B3S850"/>
<dbReference type="RefSeq" id="WP_043136228.1">
    <property type="nucleotide sequence ID" value="NZ_BMGQ01000001.1"/>
</dbReference>
<dbReference type="OrthoDB" id="7658988at2"/>
<reference evidence="1 2" key="1">
    <citation type="submission" date="2014-10" db="EMBL/GenBank/DDBJ databases">
        <title>Genome sequence of Ponticoccus sp. strain UMTAT08 isolated from clonal culture of toxic dinoflagellate Alexandrium tamiyavanichii.</title>
        <authorList>
            <person name="Gan H.Y."/>
            <person name="Muhd D.-D."/>
            <person name="Mohd Noor M.E."/>
            <person name="Yeong Y.S."/>
            <person name="Usup G."/>
        </authorList>
    </citation>
    <scope>NUCLEOTIDE SEQUENCE [LARGE SCALE GENOMIC DNA]</scope>
    <source>
        <strain evidence="1 2">UMTAT08</strain>
    </source>
</reference>
<comment type="caution">
    <text evidence="1">The sequence shown here is derived from an EMBL/GenBank/DDBJ whole genome shotgun (WGS) entry which is preliminary data.</text>
</comment>
<sequence length="79" mass="8908">MARRNGNRGAVAIRPRRRRGDAMRVYDSLPAPLRRWMAGAVLPWSPESCLAIWRRAGGPDEALERLNRAERATLDRAGL</sequence>
<gene>
    <name evidence="1" type="ORF">OA50_00199</name>
</gene>
<dbReference type="Proteomes" id="UP000030960">
    <property type="component" value="Unassembled WGS sequence"/>
</dbReference>